<dbReference type="GO" id="GO:0019752">
    <property type="term" value="P:carboxylic acid metabolic process"/>
    <property type="evidence" value="ECO:0007669"/>
    <property type="project" value="InterPro"/>
</dbReference>
<dbReference type="PANTHER" id="PTHR11999">
    <property type="entry name" value="GROUP II PYRIDOXAL-5-PHOSPHATE DECARBOXYLASE"/>
    <property type="match status" value="1"/>
</dbReference>
<dbReference type="InterPro" id="IPR021115">
    <property type="entry name" value="Pyridoxal-P_BS"/>
</dbReference>
<dbReference type="EMBL" id="UINC01000909">
    <property type="protein sequence ID" value="SUZ63163.1"/>
    <property type="molecule type" value="Genomic_DNA"/>
</dbReference>
<dbReference type="Pfam" id="PF00282">
    <property type="entry name" value="Pyridoxal_deC"/>
    <property type="match status" value="1"/>
</dbReference>
<dbReference type="PRINTS" id="PR00800">
    <property type="entry name" value="YHDCRBOXLASE"/>
</dbReference>
<reference evidence="6" key="1">
    <citation type="submission" date="2018-05" db="EMBL/GenBank/DDBJ databases">
        <authorList>
            <person name="Lanie J.A."/>
            <person name="Ng W.-L."/>
            <person name="Kazmierczak K.M."/>
            <person name="Andrzejewski T.M."/>
            <person name="Davidsen T.M."/>
            <person name="Wayne K.J."/>
            <person name="Tettelin H."/>
            <person name="Glass J.I."/>
            <person name="Rusch D."/>
            <person name="Podicherti R."/>
            <person name="Tsui H.-C.T."/>
            <person name="Winkler M.E."/>
        </authorList>
    </citation>
    <scope>NUCLEOTIDE SEQUENCE</scope>
</reference>
<evidence type="ECO:0000256" key="1">
    <source>
        <dbReference type="ARBA" id="ARBA00001933"/>
    </source>
</evidence>
<evidence type="ECO:0000256" key="2">
    <source>
        <dbReference type="ARBA" id="ARBA00009533"/>
    </source>
</evidence>
<dbReference type="SUPFAM" id="SSF53383">
    <property type="entry name" value="PLP-dependent transferases"/>
    <property type="match status" value="1"/>
</dbReference>
<protein>
    <recommendedName>
        <fullName evidence="7">Decarboxylase</fullName>
    </recommendedName>
</protein>
<dbReference type="PANTHER" id="PTHR11999:SF70">
    <property type="entry name" value="MIP05841P"/>
    <property type="match status" value="1"/>
</dbReference>
<proteinExistence type="inferred from homology"/>
<gene>
    <name evidence="6" type="ORF">METZ01_LOCUS16017</name>
</gene>
<keyword evidence="4" id="KW-0663">Pyridoxal phosphate</keyword>
<name>A0A381PCE1_9ZZZZ</name>
<evidence type="ECO:0000256" key="3">
    <source>
        <dbReference type="ARBA" id="ARBA00022793"/>
    </source>
</evidence>
<keyword evidence="3" id="KW-0210">Decarboxylase</keyword>
<evidence type="ECO:0008006" key="7">
    <source>
        <dbReference type="Google" id="ProtNLM"/>
    </source>
</evidence>
<evidence type="ECO:0000256" key="4">
    <source>
        <dbReference type="ARBA" id="ARBA00022898"/>
    </source>
</evidence>
<comment type="similarity">
    <text evidence="2">Belongs to the group II decarboxylase family.</text>
</comment>
<dbReference type="PROSITE" id="PS00392">
    <property type="entry name" value="DDC_GAD_HDC_YDC"/>
    <property type="match status" value="1"/>
</dbReference>
<dbReference type="GO" id="GO:0006520">
    <property type="term" value="P:amino acid metabolic process"/>
    <property type="evidence" value="ECO:0007669"/>
    <property type="project" value="InterPro"/>
</dbReference>
<keyword evidence="5" id="KW-0456">Lyase</keyword>
<accession>A0A381PCE1</accession>
<dbReference type="GO" id="GO:0016831">
    <property type="term" value="F:carboxy-lyase activity"/>
    <property type="evidence" value="ECO:0007669"/>
    <property type="project" value="UniProtKB-KW"/>
</dbReference>
<dbReference type="AlphaFoldDB" id="A0A381PCE1"/>
<dbReference type="Gene3D" id="3.90.1150.170">
    <property type="match status" value="1"/>
</dbReference>
<dbReference type="InterPro" id="IPR015421">
    <property type="entry name" value="PyrdxlP-dep_Trfase_major"/>
</dbReference>
<dbReference type="InterPro" id="IPR015424">
    <property type="entry name" value="PyrdxlP-dep_Trfase"/>
</dbReference>
<evidence type="ECO:0000256" key="5">
    <source>
        <dbReference type="ARBA" id="ARBA00023239"/>
    </source>
</evidence>
<organism evidence="6">
    <name type="scientific">marine metagenome</name>
    <dbReference type="NCBI Taxonomy" id="408172"/>
    <lineage>
        <taxon>unclassified sequences</taxon>
        <taxon>metagenomes</taxon>
        <taxon>ecological metagenomes</taxon>
    </lineage>
</organism>
<dbReference type="Gene3D" id="3.40.640.10">
    <property type="entry name" value="Type I PLP-dependent aspartate aminotransferase-like (Major domain)"/>
    <property type="match status" value="1"/>
</dbReference>
<dbReference type="InterPro" id="IPR010977">
    <property type="entry name" value="Aromatic_deC"/>
</dbReference>
<sequence>MTSRAEDGGRSELEMSPEQMMASALRAAELVIERVQNLPDKPAWRGGSRSELEVIMHEEPPEEGRPAEEVIERAAHEILPIAGRVDHPRFFAFVPSSPTWPGVLADFMAAGHNIFQGTWLGASGPSMLEVVVMDWFRSWIGYPETAGGLFTSGGSAASLDGFVAAREAAGAPMQPSVYMSDQSHTALIRAATIVGVRPESVRMVPTDEHFRLDMNELRGMIMEDRESGLTPIAICGNAGATNTGAIDPLDEIADYCESEEIWFHVDAAYGGFAILTDRGAELLKGLERADSIAMDAHKWLFQPFECGCLMVKDIRKLEGAFSVQPEYLQDTQWGRDHPNFGDRGLQLSRSFRALKVWMSVQTFGMAAFRRSIGQGIELAERAEAYIRESDVLQMANPASLGVVCFRVNPRNGELNDEQLEEINEAVQARVIKEEVAMMSSTRLRGLYSLRLCILNHTTTWEDVRFTLAAIEDFGRETISS</sequence>
<comment type="cofactor">
    <cofactor evidence="1">
        <name>pyridoxal 5'-phosphate</name>
        <dbReference type="ChEBI" id="CHEBI:597326"/>
    </cofactor>
</comment>
<dbReference type="GO" id="GO:0030170">
    <property type="term" value="F:pyridoxal phosphate binding"/>
    <property type="evidence" value="ECO:0007669"/>
    <property type="project" value="InterPro"/>
</dbReference>
<dbReference type="Gene3D" id="3.90.1150.10">
    <property type="entry name" value="Aspartate Aminotransferase, domain 1"/>
    <property type="match status" value="1"/>
</dbReference>
<dbReference type="InterPro" id="IPR015422">
    <property type="entry name" value="PyrdxlP-dep_Trfase_small"/>
</dbReference>
<dbReference type="InterPro" id="IPR002129">
    <property type="entry name" value="PyrdxlP-dep_de-COase"/>
</dbReference>
<evidence type="ECO:0000313" key="6">
    <source>
        <dbReference type="EMBL" id="SUZ63163.1"/>
    </source>
</evidence>